<evidence type="ECO:0000313" key="7">
    <source>
        <dbReference type="Proteomes" id="UP001374579"/>
    </source>
</evidence>
<dbReference type="Pfam" id="PF08597">
    <property type="entry name" value="eIF3_subunit"/>
    <property type="match status" value="1"/>
</dbReference>
<evidence type="ECO:0000256" key="1">
    <source>
        <dbReference type="ARBA" id="ARBA00022490"/>
    </source>
</evidence>
<dbReference type="GO" id="GO:0033290">
    <property type="term" value="C:eukaryotic 48S preinitiation complex"/>
    <property type="evidence" value="ECO:0007669"/>
    <property type="project" value="UniProtKB-UniRule"/>
</dbReference>
<keyword evidence="3 4" id="KW-0648">Protein biosynthesis</keyword>
<feature type="compositionally biased region" description="Acidic residues" evidence="5">
    <location>
        <begin position="1"/>
        <end position="13"/>
    </location>
</feature>
<feature type="coiled-coil region" evidence="4">
    <location>
        <begin position="185"/>
        <end position="212"/>
    </location>
</feature>
<dbReference type="GO" id="GO:0016282">
    <property type="term" value="C:eukaryotic 43S preinitiation complex"/>
    <property type="evidence" value="ECO:0007669"/>
    <property type="project" value="UniProtKB-UniRule"/>
</dbReference>
<dbReference type="GO" id="GO:0003743">
    <property type="term" value="F:translation initiation factor activity"/>
    <property type="evidence" value="ECO:0007669"/>
    <property type="project" value="UniProtKB-UniRule"/>
</dbReference>
<dbReference type="PANTHER" id="PTHR21681">
    <property type="entry name" value="EUKARYOTIC TRANSLATION INITIATION FACTOR 3 SUBUNIT J"/>
    <property type="match status" value="1"/>
</dbReference>
<evidence type="ECO:0000256" key="2">
    <source>
        <dbReference type="ARBA" id="ARBA00022540"/>
    </source>
</evidence>
<evidence type="ECO:0000313" key="6">
    <source>
        <dbReference type="EMBL" id="KAK7116510.1"/>
    </source>
</evidence>
<comment type="similarity">
    <text evidence="4">Belongs to the eIF-3 subunit J family.</text>
</comment>
<dbReference type="AlphaFoldDB" id="A0AAN9GRU3"/>
<reference evidence="6 7" key="1">
    <citation type="submission" date="2024-02" db="EMBL/GenBank/DDBJ databases">
        <title>Chromosome-scale genome assembly of the rough periwinkle Littorina saxatilis.</title>
        <authorList>
            <person name="De Jode A."/>
            <person name="Faria R."/>
            <person name="Formenti G."/>
            <person name="Sims Y."/>
            <person name="Smith T.P."/>
            <person name="Tracey A."/>
            <person name="Wood J.M.D."/>
            <person name="Zagrodzka Z.B."/>
            <person name="Johannesson K."/>
            <person name="Butlin R.K."/>
            <person name="Leder E.H."/>
        </authorList>
    </citation>
    <scope>NUCLEOTIDE SEQUENCE [LARGE SCALE GENOMIC DNA]</scope>
    <source>
        <strain evidence="6">Snail1</strain>
        <tissue evidence="6">Muscle</tissue>
    </source>
</reference>
<dbReference type="EMBL" id="JBAMIC010000001">
    <property type="protein sequence ID" value="KAK7116510.1"/>
    <property type="molecule type" value="Genomic_DNA"/>
</dbReference>
<dbReference type="Gene3D" id="1.10.246.60">
    <property type="entry name" value="Eukaryotic translation initiation factor 3 like domains"/>
    <property type="match status" value="1"/>
</dbReference>
<keyword evidence="2 4" id="KW-0396">Initiation factor</keyword>
<comment type="function">
    <text evidence="4">Component of the eukaryotic translation initiation factor 3 (eIF-3) complex, which is involved in protein synthesis of a specialized repertoire of mRNAs and, together with other initiation factors, stimulates binding of mRNA and methionyl-tRNAi to the 40S ribosome. The eIF-3 complex specifically targets and initiates translation of a subset of mRNAs involved in cell proliferation.</text>
</comment>
<sequence length="240" mass="27386">MADDDAWDADNFEPELPSKIGSDDKWDGEDEDDRVKDNWEEGDDEDKKGDPESSAYQRPKKKPLAERLAEKEAAKKKEKQEEKEKKEEKRELTAEERLTEKIRIKKIQEQDSLSLAKGLFGMSETSIDRMMPATEEEFTQFAEALKSKITFFEESSHYSAFVVKFISDLSVGLSVDDVKKLGIGLTSLYHEKERLRKEAEKKKKKKSKATIRLDKADDLDILGDAAGGVSYGGYEDDEFI</sequence>
<evidence type="ECO:0000256" key="3">
    <source>
        <dbReference type="ARBA" id="ARBA00022917"/>
    </source>
</evidence>
<dbReference type="GO" id="GO:0005852">
    <property type="term" value="C:eukaryotic translation initiation factor 3 complex"/>
    <property type="evidence" value="ECO:0007669"/>
    <property type="project" value="UniProtKB-UniRule"/>
</dbReference>
<organism evidence="6 7">
    <name type="scientific">Littorina saxatilis</name>
    <dbReference type="NCBI Taxonomy" id="31220"/>
    <lineage>
        <taxon>Eukaryota</taxon>
        <taxon>Metazoa</taxon>
        <taxon>Spiralia</taxon>
        <taxon>Lophotrochozoa</taxon>
        <taxon>Mollusca</taxon>
        <taxon>Gastropoda</taxon>
        <taxon>Caenogastropoda</taxon>
        <taxon>Littorinimorpha</taxon>
        <taxon>Littorinoidea</taxon>
        <taxon>Littorinidae</taxon>
        <taxon>Littorina</taxon>
    </lineage>
</organism>
<accession>A0AAN9GRU3</accession>
<comment type="subunit">
    <text evidence="4">Component of the eukaryotic translation initiation factor 3 (eIF-3) complex.</text>
</comment>
<dbReference type="GO" id="GO:0001732">
    <property type="term" value="P:formation of cytoplasmic translation initiation complex"/>
    <property type="evidence" value="ECO:0007669"/>
    <property type="project" value="UniProtKB-UniRule"/>
</dbReference>
<evidence type="ECO:0000256" key="5">
    <source>
        <dbReference type="SAM" id="MobiDB-lite"/>
    </source>
</evidence>
<dbReference type="InterPro" id="IPR023194">
    <property type="entry name" value="eIF3-like_dom_sf"/>
</dbReference>
<protein>
    <recommendedName>
        <fullName evidence="4">Eukaryotic translation initiation factor 3 subunit J</fullName>
        <shortName evidence="4">eIF3j</shortName>
    </recommendedName>
</protein>
<dbReference type="Proteomes" id="UP001374579">
    <property type="component" value="Unassembled WGS sequence"/>
</dbReference>
<proteinExistence type="inferred from homology"/>
<comment type="caution">
    <text evidence="6">The sequence shown here is derived from an EMBL/GenBank/DDBJ whole genome shotgun (WGS) entry which is preliminary data.</text>
</comment>
<keyword evidence="4" id="KW-0175">Coiled coil</keyword>
<dbReference type="HAMAP" id="MF_03009">
    <property type="entry name" value="eIF3j"/>
    <property type="match status" value="1"/>
</dbReference>
<feature type="region of interest" description="Disordered" evidence="5">
    <location>
        <begin position="1"/>
        <end position="95"/>
    </location>
</feature>
<gene>
    <name evidence="6" type="ORF">V1264_002177</name>
</gene>
<feature type="compositionally biased region" description="Basic and acidic residues" evidence="5">
    <location>
        <begin position="63"/>
        <end position="95"/>
    </location>
</feature>
<dbReference type="InterPro" id="IPR013906">
    <property type="entry name" value="eIF3j"/>
</dbReference>
<name>A0AAN9GRU3_9CAEN</name>
<evidence type="ECO:0000256" key="4">
    <source>
        <dbReference type="HAMAP-Rule" id="MF_03009"/>
    </source>
</evidence>
<comment type="subcellular location">
    <subcellularLocation>
        <location evidence="4">Cytoplasm</location>
    </subcellularLocation>
</comment>
<dbReference type="PANTHER" id="PTHR21681:SF0">
    <property type="entry name" value="EUKARYOTIC TRANSLATION INITIATION FACTOR 3 SUBUNIT J"/>
    <property type="match status" value="1"/>
</dbReference>
<feature type="compositionally biased region" description="Basic and acidic residues" evidence="5">
    <location>
        <begin position="33"/>
        <end position="51"/>
    </location>
</feature>
<keyword evidence="1 4" id="KW-0963">Cytoplasm</keyword>
<keyword evidence="7" id="KW-1185">Reference proteome</keyword>